<gene>
    <name evidence="3" type="ORF">Ctob_009237</name>
</gene>
<evidence type="ECO:0000313" key="4">
    <source>
        <dbReference type="Proteomes" id="UP000037460"/>
    </source>
</evidence>
<reference evidence="4" key="1">
    <citation type="journal article" date="2015" name="PLoS Genet.">
        <title>Genome Sequence and Transcriptome Analyses of Chrysochromulina tobin: Metabolic Tools for Enhanced Algal Fitness in the Prominent Order Prymnesiales (Haptophyceae).</title>
        <authorList>
            <person name="Hovde B.T."/>
            <person name="Deodato C.R."/>
            <person name="Hunsperger H.M."/>
            <person name="Ryken S.A."/>
            <person name="Yost W."/>
            <person name="Jha R.K."/>
            <person name="Patterson J."/>
            <person name="Monnat R.J. Jr."/>
            <person name="Barlow S.B."/>
            <person name="Starkenburg S.R."/>
            <person name="Cattolico R.A."/>
        </authorList>
    </citation>
    <scope>NUCLEOTIDE SEQUENCE</scope>
    <source>
        <strain evidence="4">CCMP291</strain>
    </source>
</reference>
<dbReference type="Proteomes" id="UP000037460">
    <property type="component" value="Unassembled WGS sequence"/>
</dbReference>
<keyword evidence="1" id="KW-1133">Transmembrane helix</keyword>
<dbReference type="Gene3D" id="2.60.40.150">
    <property type="entry name" value="C2 domain"/>
    <property type="match status" value="1"/>
</dbReference>
<dbReference type="PROSITE" id="PS50004">
    <property type="entry name" value="C2"/>
    <property type="match status" value="1"/>
</dbReference>
<dbReference type="SUPFAM" id="SSF49562">
    <property type="entry name" value="C2 domain (Calcium/lipid-binding domain, CaLB)"/>
    <property type="match status" value="1"/>
</dbReference>
<dbReference type="OrthoDB" id="67700at2759"/>
<feature type="domain" description="C2" evidence="2">
    <location>
        <begin position="1"/>
        <end position="148"/>
    </location>
</feature>
<evidence type="ECO:0000256" key="1">
    <source>
        <dbReference type="SAM" id="Phobius"/>
    </source>
</evidence>
<dbReference type="CDD" id="cd00030">
    <property type="entry name" value="C2"/>
    <property type="match status" value="1"/>
</dbReference>
<accession>A0A0M0JHW5</accession>
<feature type="transmembrane region" description="Helical" evidence="1">
    <location>
        <begin position="481"/>
        <end position="500"/>
    </location>
</feature>
<dbReference type="InterPro" id="IPR035892">
    <property type="entry name" value="C2_domain_sf"/>
</dbReference>
<organism evidence="3 4">
    <name type="scientific">Chrysochromulina tobinii</name>
    <dbReference type="NCBI Taxonomy" id="1460289"/>
    <lineage>
        <taxon>Eukaryota</taxon>
        <taxon>Haptista</taxon>
        <taxon>Haptophyta</taxon>
        <taxon>Prymnesiophyceae</taxon>
        <taxon>Prymnesiales</taxon>
        <taxon>Chrysochromulinaceae</taxon>
        <taxon>Chrysochromulina</taxon>
    </lineage>
</organism>
<name>A0A0M0JHW5_9EUKA</name>
<keyword evidence="1" id="KW-0472">Membrane</keyword>
<comment type="caution">
    <text evidence="3">The sequence shown here is derived from an EMBL/GenBank/DDBJ whole genome shotgun (WGS) entry which is preliminary data.</text>
</comment>
<keyword evidence="1" id="KW-0812">Transmembrane</keyword>
<keyword evidence="4" id="KW-1185">Reference proteome</keyword>
<proteinExistence type="predicted"/>
<evidence type="ECO:0000313" key="3">
    <source>
        <dbReference type="EMBL" id="KOO26055.1"/>
    </source>
</evidence>
<dbReference type="Pfam" id="PF00168">
    <property type="entry name" value="C2"/>
    <property type="match status" value="2"/>
</dbReference>
<dbReference type="InterPro" id="IPR000008">
    <property type="entry name" value="C2_dom"/>
</dbReference>
<evidence type="ECO:0000259" key="2">
    <source>
        <dbReference type="PROSITE" id="PS50004"/>
    </source>
</evidence>
<feature type="transmembrane region" description="Helical" evidence="1">
    <location>
        <begin position="506"/>
        <end position="525"/>
    </location>
</feature>
<sequence length="649" mass="71996">MPRDYPAIAPEEALGILEVEMLEAENLPNKDIMGSTDAYAVLLLEGVAARSSAVQDSLSPRWAAASSCRAFQLPVSHASSCLYLSLFDFDEASLFEDLLNMGESNLISNTASKALGAIALDQIGDDPVGRVTLPLSTLVSGVQYDAWFPLAFNRLSDQPGQQGFVRLRYTLRITSSRARMLSYLSAPPLHVIPFTREEYRQLGLFATSDVCRASEGYDYQVLKARLNELRGYLKQLGTAIAAVEHVLLWRPGVRWGSLALLVGWQLVLMRPRYLPAALCCLGLQGMNATYRAADMSAGEDGEAETAFVPLYRKPIHKPRFWRLLGSLVRPGLAEIPLAEVAAAEAVGKVSATVTGTRYEDTVAPALITDDYQLGVRHWQRMLNPPMYSLDGKEVYERELSKRATDQLAILMRVEQQIDLADDTIEERHYKAQKARESDVKTISVNLINPLAPLLGSFEAKLLDALHPLRGLVKLVTWNDRWLTTWFYLGLGFVTFANIFVPWPKLLFYGLRTFGLVALGPHMLVVGRSVDRARRAEREAERAYRAANADERAAILAVFEQKLMDEAHIRVARAHKAHAKRSAHTLASGRFLDAHPELKPFVLHDWRMAGHLGEVTLPDPARSTARLAPPGVALGWGLTAVDRVGHEKTD</sequence>
<dbReference type="SMART" id="SM00239">
    <property type="entry name" value="C2"/>
    <property type="match status" value="1"/>
</dbReference>
<dbReference type="AlphaFoldDB" id="A0A0M0JHW5"/>
<dbReference type="EMBL" id="JWZX01002896">
    <property type="protein sequence ID" value="KOO26055.1"/>
    <property type="molecule type" value="Genomic_DNA"/>
</dbReference>
<protein>
    <recommendedName>
        <fullName evidence="2">C2 domain-containing protein</fullName>
    </recommendedName>
</protein>